<dbReference type="KEGG" id="nbr:O3I_036760"/>
<dbReference type="AlphaFoldDB" id="K0F6L5"/>
<keyword evidence="2" id="KW-1185">Reference proteome</keyword>
<proteinExistence type="predicted"/>
<evidence type="ECO:0000313" key="1">
    <source>
        <dbReference type="EMBL" id="AFU05299.1"/>
    </source>
</evidence>
<dbReference type="RefSeq" id="WP_014988148.1">
    <property type="nucleotide sequence ID" value="NC_018681.1"/>
</dbReference>
<reference evidence="1 2" key="1">
    <citation type="journal article" date="2012" name="J. Bacteriol.">
        <title>Complete genome sequence of Nocardia brasiliensis HUJEG-1.</title>
        <authorList>
            <person name="Vera-Cabrera L."/>
            <person name="Ortiz-Lopez R."/>
            <person name="Elizondo-Gonzalez R."/>
            <person name="Perez-Maya A.A."/>
            <person name="Ocampo-Candiani J."/>
        </authorList>
    </citation>
    <scope>NUCLEOTIDE SEQUENCE [LARGE SCALE GENOMIC DNA]</scope>
    <source>
        <strain evidence="2">ATCC 700358</strain>
    </source>
</reference>
<sequence length="64" mass="6851">MINRDDKDSGSTHAAVACDGEKHSMNAYLHEGPVNKATHAFAILREGTALNSTPVGDQVEKELT</sequence>
<gene>
    <name evidence="1" type="ORF">O3I_036760</name>
</gene>
<dbReference type="EMBL" id="CP003876">
    <property type="protein sequence ID" value="AFU05299.1"/>
    <property type="molecule type" value="Genomic_DNA"/>
</dbReference>
<accession>K0F6L5</accession>
<organism evidence="1 2">
    <name type="scientific">Nocardia brasiliensis (strain ATCC 700358 / HUJEG-1)</name>
    <dbReference type="NCBI Taxonomy" id="1133849"/>
    <lineage>
        <taxon>Bacteria</taxon>
        <taxon>Bacillati</taxon>
        <taxon>Actinomycetota</taxon>
        <taxon>Actinomycetes</taxon>
        <taxon>Mycobacteriales</taxon>
        <taxon>Nocardiaceae</taxon>
        <taxon>Nocardia</taxon>
    </lineage>
</organism>
<evidence type="ECO:0000313" key="2">
    <source>
        <dbReference type="Proteomes" id="UP000006304"/>
    </source>
</evidence>
<dbReference type="HOGENOM" id="CLU_2863279_0_0_11"/>
<dbReference type="Proteomes" id="UP000006304">
    <property type="component" value="Chromosome"/>
</dbReference>
<protein>
    <submittedName>
        <fullName evidence="1">Uncharacterized protein</fullName>
    </submittedName>
</protein>
<name>K0F6L5_NOCB7</name>